<proteinExistence type="inferred from homology"/>
<keyword evidence="10 14" id="KW-0408">Iron</keyword>
<evidence type="ECO:0000256" key="13">
    <source>
        <dbReference type="ARBA" id="ARBA00023295"/>
    </source>
</evidence>
<dbReference type="GO" id="GO:0006298">
    <property type="term" value="P:mismatch repair"/>
    <property type="evidence" value="ECO:0007669"/>
    <property type="project" value="TreeGrafter"/>
</dbReference>
<dbReference type="GeneID" id="303113996"/>
<dbReference type="GO" id="GO:0000701">
    <property type="term" value="F:purine-specific mismatch base pair DNA N-glycosylase activity"/>
    <property type="evidence" value="ECO:0007669"/>
    <property type="project" value="UniProtKB-EC"/>
</dbReference>
<comment type="similarity">
    <text evidence="3 14">Belongs to the Nth/MutY family.</text>
</comment>
<dbReference type="InterPro" id="IPR029119">
    <property type="entry name" value="MutY_C"/>
</dbReference>
<dbReference type="Pfam" id="PF00730">
    <property type="entry name" value="HhH-GPD"/>
    <property type="match status" value="1"/>
</dbReference>
<evidence type="ECO:0000256" key="1">
    <source>
        <dbReference type="ARBA" id="ARBA00000843"/>
    </source>
</evidence>
<dbReference type="Pfam" id="PF00633">
    <property type="entry name" value="HHH"/>
    <property type="match status" value="1"/>
</dbReference>
<evidence type="ECO:0000256" key="10">
    <source>
        <dbReference type="ARBA" id="ARBA00023004"/>
    </source>
</evidence>
<organism evidence="16 17">
    <name type="scientific">Hornefia butyriciproducens</name>
    <dbReference type="NCBI Taxonomy" id="2652293"/>
    <lineage>
        <taxon>Bacteria</taxon>
        <taxon>Bacillati</taxon>
        <taxon>Bacillota</taxon>
        <taxon>Clostridia</taxon>
        <taxon>Peptostreptococcales</taxon>
        <taxon>Anaerovoracaceae</taxon>
        <taxon>Hornefia</taxon>
    </lineage>
</organism>
<dbReference type="InterPro" id="IPR005760">
    <property type="entry name" value="A/G_AdeGlyc_MutY"/>
</dbReference>
<dbReference type="Gene3D" id="1.10.1670.10">
    <property type="entry name" value="Helix-hairpin-Helix base-excision DNA repair enzymes (C-terminal)"/>
    <property type="match status" value="1"/>
</dbReference>
<keyword evidence="12" id="KW-0234">DNA repair</keyword>
<evidence type="ECO:0000256" key="4">
    <source>
        <dbReference type="ARBA" id="ARBA00012045"/>
    </source>
</evidence>
<dbReference type="GO" id="GO:0035485">
    <property type="term" value="F:adenine/guanine mispair binding"/>
    <property type="evidence" value="ECO:0007669"/>
    <property type="project" value="TreeGrafter"/>
</dbReference>
<dbReference type="GO" id="GO:0034039">
    <property type="term" value="F:8-oxo-7,8-dihydroguanine DNA N-glycosylase activity"/>
    <property type="evidence" value="ECO:0007669"/>
    <property type="project" value="TreeGrafter"/>
</dbReference>
<keyword evidence="7" id="KW-0479">Metal-binding</keyword>
<dbReference type="PROSITE" id="PS01155">
    <property type="entry name" value="ENDONUCLEASE_III_2"/>
    <property type="match status" value="1"/>
</dbReference>
<protein>
    <recommendedName>
        <fullName evidence="5 14">Adenine DNA glycosylase</fullName>
        <ecNumber evidence="4 14">3.2.2.31</ecNumber>
    </recommendedName>
</protein>
<dbReference type="SUPFAM" id="SSF48150">
    <property type="entry name" value="DNA-glycosylase"/>
    <property type="match status" value="1"/>
</dbReference>
<comment type="function">
    <text evidence="2">Adenine glycosylase active on G-A mispairs. MutY also corrects error-prone DNA synthesis past GO lesions which are due to the oxidatively damaged form of guanine: 7,8-dihydro-8-oxoguanine (8-oxo-dGTP).</text>
</comment>
<dbReference type="InterPro" id="IPR011257">
    <property type="entry name" value="DNA_glycosylase"/>
</dbReference>
<sequence>MITNEDMKDQKETEQLLSWYDARRRILPWREEPTPYHVWLSEIMLQQTRVEAVREHYARFLREIPDIHALASADEDCYLKLWEGLGYYSRIRNMHKAAVEIEERCGGEMPKTAEELVRLPGIGEYTAAAIASIAFGQPVPSVDGNLLRVWARKTASADNIKVPATVKSARAYYAERISRTRPGDYNQALMDLGATVCLPKGQPDCDRCPWSRRCSAHLDGRELDFPVVPAKASRRVEKRTVFIIHDSSRALLHRRGDKGLLAGLWEFPGTEGVLTKSSAVQFLQEHGLKPTEIRKLPPAKHVFSHVEWRMTGYDVFADGLSALPLPEDYVAASRTDLEEIYTVPSAFAAFLNSEAIRSLL</sequence>
<dbReference type="InterPro" id="IPR044298">
    <property type="entry name" value="MIG/MutY"/>
</dbReference>
<comment type="catalytic activity">
    <reaction evidence="1 14">
        <text>Hydrolyzes free adenine bases from 7,8-dihydro-8-oxoguanine:adenine mismatched double-stranded DNA, leaving an apurinic site.</text>
        <dbReference type="EC" id="3.2.2.31"/>
    </reaction>
</comment>
<evidence type="ECO:0000256" key="7">
    <source>
        <dbReference type="ARBA" id="ARBA00022723"/>
    </source>
</evidence>
<dbReference type="NCBIfam" id="TIGR01084">
    <property type="entry name" value="mutY"/>
    <property type="match status" value="1"/>
</dbReference>
<dbReference type="EC" id="3.2.2.31" evidence="4 14"/>
<dbReference type="Gene3D" id="1.10.340.30">
    <property type="entry name" value="Hypothetical protein, domain 2"/>
    <property type="match status" value="1"/>
</dbReference>
<dbReference type="SUPFAM" id="SSF55811">
    <property type="entry name" value="Nudix"/>
    <property type="match status" value="1"/>
</dbReference>
<dbReference type="InterPro" id="IPR003265">
    <property type="entry name" value="HhH-GPD_domain"/>
</dbReference>
<dbReference type="InterPro" id="IPR015797">
    <property type="entry name" value="NUDIX_hydrolase-like_dom_sf"/>
</dbReference>
<dbReference type="SMART" id="SM00478">
    <property type="entry name" value="ENDO3c"/>
    <property type="match status" value="1"/>
</dbReference>
<dbReference type="Pfam" id="PF14815">
    <property type="entry name" value="NUDIX_4"/>
    <property type="match status" value="1"/>
</dbReference>
<comment type="caution">
    <text evidence="16">The sequence shown here is derived from an EMBL/GenBank/DDBJ whole genome shotgun (WGS) entry which is preliminary data.</text>
</comment>
<evidence type="ECO:0000256" key="14">
    <source>
        <dbReference type="RuleBase" id="RU365096"/>
    </source>
</evidence>
<dbReference type="Gene3D" id="3.90.79.10">
    <property type="entry name" value="Nucleoside Triphosphate Pyrophosphohydrolase"/>
    <property type="match status" value="1"/>
</dbReference>
<dbReference type="InterPro" id="IPR000445">
    <property type="entry name" value="HhH_motif"/>
</dbReference>
<dbReference type="GO" id="GO:0032357">
    <property type="term" value="F:oxidized purine DNA binding"/>
    <property type="evidence" value="ECO:0007669"/>
    <property type="project" value="TreeGrafter"/>
</dbReference>
<dbReference type="CDD" id="cd00056">
    <property type="entry name" value="ENDO3c"/>
    <property type="match status" value="1"/>
</dbReference>
<dbReference type="GO" id="GO:0046872">
    <property type="term" value="F:metal ion binding"/>
    <property type="evidence" value="ECO:0007669"/>
    <property type="project" value="UniProtKB-UniRule"/>
</dbReference>
<accession>A0A6L5Y337</accession>
<evidence type="ECO:0000256" key="6">
    <source>
        <dbReference type="ARBA" id="ARBA00022485"/>
    </source>
</evidence>
<evidence type="ECO:0000256" key="12">
    <source>
        <dbReference type="ARBA" id="ARBA00023204"/>
    </source>
</evidence>
<keyword evidence="6" id="KW-0004">4Fe-4S</keyword>
<keyword evidence="17" id="KW-1185">Reference proteome</keyword>
<evidence type="ECO:0000256" key="8">
    <source>
        <dbReference type="ARBA" id="ARBA00022763"/>
    </source>
</evidence>
<evidence type="ECO:0000259" key="15">
    <source>
        <dbReference type="SMART" id="SM00478"/>
    </source>
</evidence>
<dbReference type="RefSeq" id="WP_206045494.1">
    <property type="nucleotide sequence ID" value="NZ_VUMZ01000001.1"/>
</dbReference>
<dbReference type="InterPro" id="IPR004036">
    <property type="entry name" value="Endonuclease-III-like_CS2"/>
</dbReference>
<dbReference type="GO" id="GO:0006284">
    <property type="term" value="P:base-excision repair"/>
    <property type="evidence" value="ECO:0007669"/>
    <property type="project" value="UniProtKB-UniRule"/>
</dbReference>
<reference evidence="16 17" key="1">
    <citation type="submission" date="2019-08" db="EMBL/GenBank/DDBJ databases">
        <title>In-depth cultivation of the pig gut microbiome towards novel bacterial diversity and tailored functional studies.</title>
        <authorList>
            <person name="Wylensek D."/>
            <person name="Hitch T.C.A."/>
            <person name="Clavel T."/>
        </authorList>
    </citation>
    <scope>NUCLEOTIDE SEQUENCE [LARGE SCALE GENOMIC DNA]</scope>
    <source>
        <strain evidence="16 17">WCA-MUC-591-APC-3H</strain>
    </source>
</reference>
<dbReference type="EMBL" id="VUMZ01000001">
    <property type="protein sequence ID" value="MST51013.1"/>
    <property type="molecule type" value="Genomic_DNA"/>
</dbReference>
<comment type="cofactor">
    <cofactor evidence="14">
        <name>[4Fe-4S] cluster</name>
        <dbReference type="ChEBI" id="CHEBI:49883"/>
    </cofactor>
    <text evidence="14">Binds 1 [4Fe-4S] cluster.</text>
</comment>
<keyword evidence="11" id="KW-0411">Iron-sulfur</keyword>
<dbReference type="CDD" id="cd03431">
    <property type="entry name" value="NUDIX_DNA_Glycosylase_C-MutY"/>
    <property type="match status" value="1"/>
</dbReference>
<evidence type="ECO:0000256" key="3">
    <source>
        <dbReference type="ARBA" id="ARBA00008343"/>
    </source>
</evidence>
<dbReference type="FunFam" id="1.10.340.30:FF:000002">
    <property type="entry name" value="Adenine DNA glycosylase"/>
    <property type="match status" value="1"/>
</dbReference>
<evidence type="ECO:0000256" key="5">
    <source>
        <dbReference type="ARBA" id="ARBA00022023"/>
    </source>
</evidence>
<evidence type="ECO:0000256" key="11">
    <source>
        <dbReference type="ARBA" id="ARBA00023014"/>
    </source>
</evidence>
<evidence type="ECO:0000313" key="17">
    <source>
        <dbReference type="Proteomes" id="UP000474676"/>
    </source>
</evidence>
<dbReference type="AlphaFoldDB" id="A0A6L5Y337"/>
<dbReference type="PANTHER" id="PTHR42944:SF1">
    <property type="entry name" value="ADENINE DNA GLYCOSYLASE"/>
    <property type="match status" value="1"/>
</dbReference>
<evidence type="ECO:0000313" key="16">
    <source>
        <dbReference type="EMBL" id="MST51013.1"/>
    </source>
</evidence>
<gene>
    <name evidence="16" type="primary">mutY</name>
    <name evidence="16" type="ORF">FYJ64_01535</name>
</gene>
<keyword evidence="13 14" id="KW-0326">Glycosidase</keyword>
<dbReference type="Proteomes" id="UP000474676">
    <property type="component" value="Unassembled WGS sequence"/>
</dbReference>
<name>A0A6L5Y337_9FIRM</name>
<dbReference type="GO" id="GO:0051539">
    <property type="term" value="F:4 iron, 4 sulfur cluster binding"/>
    <property type="evidence" value="ECO:0007669"/>
    <property type="project" value="UniProtKB-UniRule"/>
</dbReference>
<feature type="domain" description="HhH-GPD" evidence="15">
    <location>
        <begin position="44"/>
        <end position="195"/>
    </location>
</feature>
<dbReference type="InterPro" id="IPR023170">
    <property type="entry name" value="HhH_base_excis_C"/>
</dbReference>
<keyword evidence="8 14" id="KW-0227">DNA damage</keyword>
<keyword evidence="9" id="KW-0378">Hydrolase</keyword>
<evidence type="ECO:0000256" key="9">
    <source>
        <dbReference type="ARBA" id="ARBA00022801"/>
    </source>
</evidence>
<evidence type="ECO:0000256" key="2">
    <source>
        <dbReference type="ARBA" id="ARBA00002933"/>
    </source>
</evidence>
<dbReference type="PANTHER" id="PTHR42944">
    <property type="entry name" value="ADENINE DNA GLYCOSYLASE"/>
    <property type="match status" value="1"/>
</dbReference>